<keyword evidence="8" id="KW-0175">Coiled coil</keyword>
<dbReference type="GO" id="GO:0006351">
    <property type="term" value="P:DNA-templated transcription"/>
    <property type="evidence" value="ECO:0007669"/>
    <property type="project" value="InterPro"/>
</dbReference>
<keyword evidence="6" id="KW-0804">Transcription</keyword>
<dbReference type="PROSITE" id="PS51806">
    <property type="entry name" value="DOG1"/>
    <property type="match status" value="1"/>
</dbReference>
<feature type="coiled-coil region" evidence="8">
    <location>
        <begin position="54"/>
        <end position="81"/>
    </location>
</feature>
<evidence type="ECO:0000259" key="11">
    <source>
        <dbReference type="PROSITE" id="PS51806"/>
    </source>
</evidence>
<gene>
    <name evidence="12" type="ORF">SASPL_106672</name>
</gene>
<dbReference type="CDD" id="cd14708">
    <property type="entry name" value="bZIP_HBP1b-like"/>
    <property type="match status" value="1"/>
</dbReference>
<feature type="domain" description="DOG1" evidence="11">
    <location>
        <begin position="100"/>
        <end position="316"/>
    </location>
</feature>
<dbReference type="GO" id="GO:0043565">
    <property type="term" value="F:sequence-specific DNA binding"/>
    <property type="evidence" value="ECO:0007669"/>
    <property type="project" value="InterPro"/>
</dbReference>
<dbReference type="InterPro" id="IPR025422">
    <property type="entry name" value="TGA_domain"/>
</dbReference>
<dbReference type="InterPro" id="IPR046347">
    <property type="entry name" value="bZIP_sf"/>
</dbReference>
<keyword evidence="7" id="KW-0539">Nucleus</keyword>
<evidence type="ECO:0000256" key="3">
    <source>
        <dbReference type="ARBA" id="ARBA00023015"/>
    </source>
</evidence>
<protein>
    <recommendedName>
        <fullName evidence="14">Transcription factor TGA</fullName>
    </recommendedName>
</protein>
<dbReference type="PROSITE" id="PS00036">
    <property type="entry name" value="BZIP_BASIC"/>
    <property type="match status" value="1"/>
</dbReference>
<dbReference type="PROSITE" id="PS50217">
    <property type="entry name" value="BZIP"/>
    <property type="match status" value="1"/>
</dbReference>
<evidence type="ECO:0000259" key="10">
    <source>
        <dbReference type="PROSITE" id="PS50217"/>
    </source>
</evidence>
<dbReference type="PANTHER" id="PTHR45693:SF46">
    <property type="entry name" value="TRANSCRIPTION FACTOR TGA2-RELATED"/>
    <property type="match status" value="1"/>
</dbReference>
<dbReference type="InterPro" id="IPR004827">
    <property type="entry name" value="bZIP"/>
</dbReference>
<keyword evidence="3" id="KW-0805">Transcription regulation</keyword>
<dbReference type="Pfam" id="PF14144">
    <property type="entry name" value="DOG1"/>
    <property type="match status" value="1"/>
</dbReference>
<evidence type="ECO:0000256" key="9">
    <source>
        <dbReference type="SAM" id="MobiDB-lite"/>
    </source>
</evidence>
<evidence type="ECO:0000256" key="4">
    <source>
        <dbReference type="ARBA" id="ARBA00023125"/>
    </source>
</evidence>
<evidence type="ECO:0000256" key="8">
    <source>
        <dbReference type="SAM" id="Coils"/>
    </source>
</evidence>
<evidence type="ECO:0000256" key="2">
    <source>
        <dbReference type="ARBA" id="ARBA00007163"/>
    </source>
</evidence>
<accession>A0A8X8YLD0</accession>
<dbReference type="SUPFAM" id="SSF57959">
    <property type="entry name" value="Leucine zipper domain"/>
    <property type="match status" value="1"/>
</dbReference>
<keyword evidence="13" id="KW-1185">Reference proteome</keyword>
<dbReference type="EMBL" id="PNBA02000002">
    <property type="protein sequence ID" value="KAG6435023.1"/>
    <property type="molecule type" value="Genomic_DNA"/>
</dbReference>
<dbReference type="PANTHER" id="PTHR45693">
    <property type="entry name" value="TRANSCRIPTION FACTOR TGA9"/>
    <property type="match status" value="1"/>
</dbReference>
<feature type="region of interest" description="Disordered" evidence="9">
    <location>
        <begin position="1"/>
        <end position="53"/>
    </location>
</feature>
<comment type="caution">
    <text evidence="12">The sequence shown here is derived from an EMBL/GenBank/DDBJ whole genome shotgun (WGS) entry which is preliminary data.</text>
</comment>
<dbReference type="FunFam" id="1.20.5.170:FF:000019">
    <property type="entry name" value="BZIP family transcription factor"/>
    <property type="match status" value="1"/>
</dbReference>
<evidence type="ECO:0000313" key="12">
    <source>
        <dbReference type="EMBL" id="KAG6435023.1"/>
    </source>
</evidence>
<keyword evidence="4" id="KW-0238">DNA-binding</keyword>
<dbReference type="GO" id="GO:0005634">
    <property type="term" value="C:nucleus"/>
    <property type="evidence" value="ECO:0007669"/>
    <property type="project" value="UniProtKB-SubCell"/>
</dbReference>
<reference evidence="12" key="1">
    <citation type="submission" date="2018-01" db="EMBL/GenBank/DDBJ databases">
        <authorList>
            <person name="Mao J.F."/>
        </authorList>
    </citation>
    <scope>NUCLEOTIDE SEQUENCE</scope>
    <source>
        <strain evidence="12">Huo1</strain>
        <tissue evidence="12">Leaf</tissue>
    </source>
</reference>
<dbReference type="SMART" id="SM00338">
    <property type="entry name" value="BRLZ"/>
    <property type="match status" value="1"/>
</dbReference>
<organism evidence="12">
    <name type="scientific">Salvia splendens</name>
    <name type="common">Scarlet sage</name>
    <dbReference type="NCBI Taxonomy" id="180675"/>
    <lineage>
        <taxon>Eukaryota</taxon>
        <taxon>Viridiplantae</taxon>
        <taxon>Streptophyta</taxon>
        <taxon>Embryophyta</taxon>
        <taxon>Tracheophyta</taxon>
        <taxon>Spermatophyta</taxon>
        <taxon>Magnoliopsida</taxon>
        <taxon>eudicotyledons</taxon>
        <taxon>Gunneridae</taxon>
        <taxon>Pentapetalae</taxon>
        <taxon>asterids</taxon>
        <taxon>lamiids</taxon>
        <taxon>Lamiales</taxon>
        <taxon>Lamiaceae</taxon>
        <taxon>Nepetoideae</taxon>
        <taxon>Mentheae</taxon>
        <taxon>Salviinae</taxon>
        <taxon>Salvia</taxon>
        <taxon>Salvia subgen. Calosphace</taxon>
        <taxon>core Calosphace</taxon>
    </lineage>
</organism>
<name>A0A8X8YLD0_SALSN</name>
<comment type="subcellular location">
    <subcellularLocation>
        <location evidence="1">Nucleus</location>
    </subcellularLocation>
</comment>
<proteinExistence type="inferred from homology"/>
<reference evidence="12" key="2">
    <citation type="submission" date="2020-08" db="EMBL/GenBank/DDBJ databases">
        <title>Plant Genome Project.</title>
        <authorList>
            <person name="Zhang R.-G."/>
        </authorList>
    </citation>
    <scope>NUCLEOTIDE SEQUENCE</scope>
    <source>
        <strain evidence="12">Huo1</strain>
        <tissue evidence="12">Leaf</tissue>
    </source>
</reference>
<evidence type="ECO:0000256" key="5">
    <source>
        <dbReference type="ARBA" id="ARBA00023159"/>
    </source>
</evidence>
<keyword evidence="5" id="KW-0010">Activator</keyword>
<evidence type="ECO:0000256" key="1">
    <source>
        <dbReference type="ARBA" id="ARBA00004123"/>
    </source>
</evidence>
<evidence type="ECO:0000256" key="7">
    <source>
        <dbReference type="ARBA" id="ARBA00023242"/>
    </source>
</evidence>
<feature type="compositionally biased region" description="Basic and acidic residues" evidence="9">
    <location>
        <begin position="27"/>
        <end position="36"/>
    </location>
</feature>
<dbReference type="AlphaFoldDB" id="A0A8X8YLD0"/>
<dbReference type="Proteomes" id="UP000298416">
    <property type="component" value="Unassembled WGS sequence"/>
</dbReference>
<dbReference type="GO" id="GO:0003700">
    <property type="term" value="F:DNA-binding transcription factor activity"/>
    <property type="evidence" value="ECO:0007669"/>
    <property type="project" value="InterPro"/>
</dbReference>
<evidence type="ECO:0008006" key="14">
    <source>
        <dbReference type="Google" id="ProtNLM"/>
    </source>
</evidence>
<comment type="similarity">
    <text evidence="2">Belongs to the bZIP family.</text>
</comment>
<feature type="domain" description="BZIP" evidence="10">
    <location>
        <begin position="33"/>
        <end position="77"/>
    </location>
</feature>
<evidence type="ECO:0000313" key="13">
    <source>
        <dbReference type="Proteomes" id="UP000298416"/>
    </source>
</evidence>
<dbReference type="Pfam" id="PF00170">
    <property type="entry name" value="bZIP_1"/>
    <property type="match status" value="1"/>
</dbReference>
<evidence type="ECO:0000256" key="6">
    <source>
        <dbReference type="ARBA" id="ARBA00023163"/>
    </source>
</evidence>
<dbReference type="Gene3D" id="1.20.5.170">
    <property type="match status" value="1"/>
</dbReference>
<sequence>MEDTSPRTDTSTDADTEDKMGIGASDGSDKSRDQKTLRRLAQNREAARKSRLRKKAYVQQLESSRMKLTQLEQELQRARQQGIFISSSGEQSQSNGGNSALAFDVEYARWLEEHNKRINELRGAVNSHAGDGELRIIVDGIVSHYEEIFRIKGDAAKTDVFHILSGMWKTPAERCFLWLGGFRSSELLKLLINQLEPLTEHQLLAINNLQQSSQQAEDALSQGMEALQLSLAETLAGSLGPTGSSGNVANYMGQMAMAMGKLGTLEGFIRQADNLRQQTLQQMHRILTTRQSARALLAISDYFSRLRALSSLWLALSSSHKLVPYSVTVPNSKILNLCNGLLLLQSVHPDPVEYHVYNSTTKQSRTISLTDSEDFKKIIGLTLAFDTSKSPHYKIMCVRAKMKPPSARERHCRTSNCQSFTWRVCLEQLTAPTGANFSNGVHCNNVIHGDNYPHTHIYYNINKNVVGNLPHAQVPWHGGRGGVACHCQLQESNGLLYHIIIVSHLGDKSIEVYELQEDYSQWLLKYHDDVGQLPGMRSEEIVDLTNQPFYQEDSVQFDSRDVFHFGETLAPV</sequence>